<accession>A0A402CPR3</accession>
<name>A0A402CPR3_9BACT</name>
<feature type="region of interest" description="Disordered" evidence="1">
    <location>
        <begin position="1"/>
        <end position="28"/>
    </location>
</feature>
<dbReference type="OrthoDB" id="5509072at2"/>
<proteinExistence type="predicted"/>
<sequence>MPQDKEAKHRYEQAAAAAKGAREDEAADQELNAAYLQADSHTGQQGTLPVNSEALEAADVKEAYSLLDDFTQDELRRVRITPAGSLLTAGDAYVNLHDRRRGELRATGEENVVGEGQYFVAKHDVDFEIWDKLLYQDR</sequence>
<evidence type="ECO:0000313" key="2">
    <source>
        <dbReference type="EMBL" id="BDI32960.1"/>
    </source>
</evidence>
<evidence type="ECO:0000256" key="1">
    <source>
        <dbReference type="SAM" id="MobiDB-lite"/>
    </source>
</evidence>
<dbReference type="KEGG" id="ccot:CCAX7_50110"/>
<gene>
    <name evidence="2" type="ORF">CCAX7_50110</name>
</gene>
<dbReference type="Proteomes" id="UP000287394">
    <property type="component" value="Chromosome"/>
</dbReference>
<dbReference type="EMBL" id="AP025739">
    <property type="protein sequence ID" value="BDI32960.1"/>
    <property type="molecule type" value="Genomic_DNA"/>
</dbReference>
<reference evidence="2 3" key="1">
    <citation type="journal article" date="2019" name="Int. J. Syst. Evol. Microbiol.">
        <title>Capsulimonas corticalis gen. nov., sp. nov., an aerobic capsulated bacterium, of a novel bacterial order, Capsulimonadales ord. nov., of the class Armatimonadia of the phylum Armatimonadetes.</title>
        <authorList>
            <person name="Li J."/>
            <person name="Kudo C."/>
            <person name="Tonouchi A."/>
        </authorList>
    </citation>
    <scope>NUCLEOTIDE SEQUENCE [LARGE SCALE GENOMIC DNA]</scope>
    <source>
        <strain evidence="2 3">AX-7</strain>
    </source>
</reference>
<feature type="compositionally biased region" description="Basic and acidic residues" evidence="1">
    <location>
        <begin position="1"/>
        <end position="12"/>
    </location>
</feature>
<keyword evidence="3" id="KW-1185">Reference proteome</keyword>
<dbReference type="RefSeq" id="WP_119319357.1">
    <property type="nucleotide sequence ID" value="NZ_AP025739.1"/>
</dbReference>
<evidence type="ECO:0000313" key="3">
    <source>
        <dbReference type="Proteomes" id="UP000287394"/>
    </source>
</evidence>
<dbReference type="AlphaFoldDB" id="A0A402CPR3"/>
<organism evidence="2 3">
    <name type="scientific">Capsulimonas corticalis</name>
    <dbReference type="NCBI Taxonomy" id="2219043"/>
    <lineage>
        <taxon>Bacteria</taxon>
        <taxon>Bacillati</taxon>
        <taxon>Armatimonadota</taxon>
        <taxon>Armatimonadia</taxon>
        <taxon>Capsulimonadales</taxon>
        <taxon>Capsulimonadaceae</taxon>
        <taxon>Capsulimonas</taxon>
    </lineage>
</organism>
<protein>
    <submittedName>
        <fullName evidence="2">Uncharacterized protein</fullName>
    </submittedName>
</protein>